<gene>
    <name evidence="1" type="ORF">CO179_05215</name>
</gene>
<organism evidence="1 2">
    <name type="scientific">candidate division WWE3 bacterium CG_4_9_14_3_um_filter_39_7</name>
    <dbReference type="NCBI Taxonomy" id="1975080"/>
    <lineage>
        <taxon>Bacteria</taxon>
        <taxon>Katanobacteria</taxon>
    </lineage>
</organism>
<proteinExistence type="predicted"/>
<accession>A0A2M7X080</accession>
<dbReference type="AlphaFoldDB" id="A0A2M7X080"/>
<dbReference type="Proteomes" id="UP000231195">
    <property type="component" value="Unassembled WGS sequence"/>
</dbReference>
<name>A0A2M7X080_UNCKA</name>
<reference evidence="2" key="1">
    <citation type="submission" date="2017-09" db="EMBL/GenBank/DDBJ databases">
        <title>Depth-based differentiation of microbial function through sediment-hosted aquifers and enrichment of novel symbionts in the deep terrestrial subsurface.</title>
        <authorList>
            <person name="Probst A.J."/>
            <person name="Ladd B."/>
            <person name="Jarett J.K."/>
            <person name="Geller-Mcgrath D.E."/>
            <person name="Sieber C.M.K."/>
            <person name="Emerson J.B."/>
            <person name="Anantharaman K."/>
            <person name="Thomas B.C."/>
            <person name="Malmstrom R."/>
            <person name="Stieglmeier M."/>
            <person name="Klingl A."/>
            <person name="Woyke T."/>
            <person name="Ryan C.M."/>
            <person name="Banfield J.F."/>
        </authorList>
    </citation>
    <scope>NUCLEOTIDE SEQUENCE [LARGE SCALE GENOMIC DNA]</scope>
</reference>
<evidence type="ECO:0000313" key="2">
    <source>
        <dbReference type="Proteomes" id="UP000231195"/>
    </source>
</evidence>
<sequence length="151" mass="17355">MNENTSTSLFRGSPFVIEQFEPEPVHESDVKKLADAGIHDKGVVWASPFKNNALAFAALTNNELTWMLHTWDEDKPATGIEIITPDGLDKLDVEKIVYLYYLPHEPFTQISNREFVCPHAITPIKREEWKTKDILKLFNIQETNLSHSYPE</sequence>
<evidence type="ECO:0000313" key="1">
    <source>
        <dbReference type="EMBL" id="PJA39409.1"/>
    </source>
</evidence>
<dbReference type="EMBL" id="PFWZ01000178">
    <property type="protein sequence ID" value="PJA39409.1"/>
    <property type="molecule type" value="Genomic_DNA"/>
</dbReference>
<protein>
    <submittedName>
        <fullName evidence="1">Uncharacterized protein</fullName>
    </submittedName>
</protein>
<comment type="caution">
    <text evidence="1">The sequence shown here is derived from an EMBL/GenBank/DDBJ whole genome shotgun (WGS) entry which is preliminary data.</text>
</comment>